<gene>
    <name evidence="2" type="ORF">EYF80_053130</name>
</gene>
<dbReference type="AlphaFoldDB" id="A0A4Z2F6L5"/>
<evidence type="ECO:0000313" key="2">
    <source>
        <dbReference type="EMBL" id="TNN36695.1"/>
    </source>
</evidence>
<comment type="caution">
    <text evidence="2">The sequence shown here is derived from an EMBL/GenBank/DDBJ whole genome shotgun (WGS) entry which is preliminary data.</text>
</comment>
<evidence type="ECO:0000313" key="3">
    <source>
        <dbReference type="Proteomes" id="UP000314294"/>
    </source>
</evidence>
<accession>A0A4Z2F6L5</accession>
<name>A0A4Z2F6L5_9TELE</name>
<protein>
    <submittedName>
        <fullName evidence="2">Uncharacterized protein</fullName>
    </submittedName>
</protein>
<proteinExistence type="predicted"/>
<reference evidence="2 3" key="1">
    <citation type="submission" date="2019-03" db="EMBL/GenBank/DDBJ databases">
        <title>First draft genome of Liparis tanakae, snailfish: a comprehensive survey of snailfish specific genes.</title>
        <authorList>
            <person name="Kim W."/>
            <person name="Song I."/>
            <person name="Jeong J.-H."/>
            <person name="Kim D."/>
            <person name="Kim S."/>
            <person name="Ryu S."/>
            <person name="Song J.Y."/>
            <person name="Lee S.K."/>
        </authorList>
    </citation>
    <scope>NUCLEOTIDE SEQUENCE [LARGE SCALE GENOMIC DNA]</scope>
    <source>
        <tissue evidence="2">Muscle</tissue>
    </source>
</reference>
<dbReference type="Proteomes" id="UP000314294">
    <property type="component" value="Unassembled WGS sequence"/>
</dbReference>
<keyword evidence="3" id="KW-1185">Reference proteome</keyword>
<feature type="region of interest" description="Disordered" evidence="1">
    <location>
        <begin position="82"/>
        <end position="111"/>
    </location>
</feature>
<organism evidence="2 3">
    <name type="scientific">Liparis tanakae</name>
    <name type="common">Tanaka's snailfish</name>
    <dbReference type="NCBI Taxonomy" id="230148"/>
    <lineage>
        <taxon>Eukaryota</taxon>
        <taxon>Metazoa</taxon>
        <taxon>Chordata</taxon>
        <taxon>Craniata</taxon>
        <taxon>Vertebrata</taxon>
        <taxon>Euteleostomi</taxon>
        <taxon>Actinopterygii</taxon>
        <taxon>Neopterygii</taxon>
        <taxon>Teleostei</taxon>
        <taxon>Neoteleostei</taxon>
        <taxon>Acanthomorphata</taxon>
        <taxon>Eupercaria</taxon>
        <taxon>Perciformes</taxon>
        <taxon>Cottioidei</taxon>
        <taxon>Cottales</taxon>
        <taxon>Liparidae</taxon>
        <taxon>Liparis</taxon>
    </lineage>
</organism>
<evidence type="ECO:0000256" key="1">
    <source>
        <dbReference type="SAM" id="MobiDB-lite"/>
    </source>
</evidence>
<dbReference type="EMBL" id="SRLO01001583">
    <property type="protein sequence ID" value="TNN36695.1"/>
    <property type="molecule type" value="Genomic_DNA"/>
</dbReference>
<sequence>MRLFFMVPKEQCSTILWLTAQELRDAPDGGAEVLKERHIDVEQQAVVFTELYRHGPPLDEEDEDESLVVSKELFTDVASRRHGRPLVSGPSRDDETMLIKNGDGDGGGGGDRWREMEVEMEMEGDGGRWRVKVFRVFDPDVLELSGLLVVLTQKFDSDNKNIKSTTFNTDTNTEL</sequence>